<keyword evidence="4" id="KW-1185">Reference proteome</keyword>
<comment type="similarity">
    <text evidence="1 2">Belongs to the phospholipid scramblase family.</text>
</comment>
<dbReference type="PANTHER" id="PTHR23248">
    <property type="entry name" value="PHOSPHOLIPID SCRAMBLASE-RELATED"/>
    <property type="match status" value="1"/>
</dbReference>
<evidence type="ECO:0000313" key="4">
    <source>
        <dbReference type="Proteomes" id="UP000694388"/>
    </source>
</evidence>
<dbReference type="PANTHER" id="PTHR23248:SF9">
    <property type="entry name" value="PHOSPHOLIPID SCRAMBLASE"/>
    <property type="match status" value="1"/>
</dbReference>
<proteinExistence type="inferred from homology"/>
<comment type="cofactor">
    <cofactor evidence="2">
        <name>Ca(2+)</name>
        <dbReference type="ChEBI" id="CHEBI:29108"/>
    </cofactor>
</comment>
<dbReference type="Pfam" id="PF03803">
    <property type="entry name" value="Scramblase"/>
    <property type="match status" value="1"/>
</dbReference>
<sequence>MTVGGYAPPPGPYGQFQMPQFMAEAPQSSNASPSCPPGLEYLHQIDQLIIKQKKELVEVVFNFHMRNKYEIRNSLGQHLWTAKEQSDCCARLCFRKYRPLTLSVKDPLENNPLFLIRPFRLPMGLCCWCNLCLAEMEVQGHGGIVLGFVRQLWHPFLPRFTVQTQDGQDALFIHGPFCVCSCGSDVKFKVLDVSGNSIGLICKRWGGCCKEWITAADNFTVQFPMDLDVKLKASLLAAALLLVRKCLLEAKFPLSGEGKVVEGWC</sequence>
<evidence type="ECO:0000313" key="3">
    <source>
        <dbReference type="Ensembl" id="ENSEBUP00000000480.1"/>
    </source>
</evidence>
<dbReference type="InterPro" id="IPR005552">
    <property type="entry name" value="Scramblase"/>
</dbReference>
<keyword evidence="2" id="KW-0449">Lipoprotein</keyword>
<dbReference type="AlphaFoldDB" id="A0A8C4N0U6"/>
<dbReference type="Ensembl" id="ENSEBUT00000000779.1">
    <property type="protein sequence ID" value="ENSEBUP00000000480.1"/>
    <property type="gene ID" value="ENSEBUG00000000619.1"/>
</dbReference>
<accession>A0A8C4N0U6</accession>
<reference evidence="3" key="1">
    <citation type="submission" date="2025-08" db="UniProtKB">
        <authorList>
            <consortium name="Ensembl"/>
        </authorList>
    </citation>
    <scope>IDENTIFICATION</scope>
</reference>
<keyword evidence="2" id="KW-0106">Calcium</keyword>
<protein>
    <recommendedName>
        <fullName evidence="2">Phospholipid scramblase</fullName>
    </recommendedName>
</protein>
<keyword evidence="2" id="KW-0564">Palmitate</keyword>
<organism evidence="3 4">
    <name type="scientific">Eptatretus burgeri</name>
    <name type="common">Inshore hagfish</name>
    <dbReference type="NCBI Taxonomy" id="7764"/>
    <lineage>
        <taxon>Eukaryota</taxon>
        <taxon>Metazoa</taxon>
        <taxon>Chordata</taxon>
        <taxon>Craniata</taxon>
        <taxon>Vertebrata</taxon>
        <taxon>Cyclostomata</taxon>
        <taxon>Myxini</taxon>
        <taxon>Myxiniformes</taxon>
        <taxon>Myxinidae</taxon>
        <taxon>Eptatretinae</taxon>
        <taxon>Eptatretus</taxon>
    </lineage>
</organism>
<reference evidence="3" key="2">
    <citation type="submission" date="2025-09" db="UniProtKB">
        <authorList>
            <consortium name="Ensembl"/>
        </authorList>
    </citation>
    <scope>IDENTIFICATION</scope>
</reference>
<evidence type="ECO:0000256" key="1">
    <source>
        <dbReference type="ARBA" id="ARBA00005350"/>
    </source>
</evidence>
<comment type="function">
    <text evidence="2">May mediate accelerated ATP-independent bidirectional transbilayer migration of phospholipids upon binding calcium ions that results in a loss of phospholipid asymmetry in the plasma membrane.</text>
</comment>
<dbReference type="GO" id="GO:0017128">
    <property type="term" value="F:phospholipid scramblase activity"/>
    <property type="evidence" value="ECO:0007669"/>
    <property type="project" value="InterPro"/>
</dbReference>
<dbReference type="GO" id="GO:0005886">
    <property type="term" value="C:plasma membrane"/>
    <property type="evidence" value="ECO:0007669"/>
    <property type="project" value="TreeGrafter"/>
</dbReference>
<dbReference type="Proteomes" id="UP000694388">
    <property type="component" value="Unplaced"/>
</dbReference>
<name>A0A8C4N0U6_EPTBU</name>
<evidence type="ECO:0000256" key="2">
    <source>
        <dbReference type="RuleBase" id="RU363116"/>
    </source>
</evidence>
<dbReference type="GeneTree" id="ENSGT00940000154435"/>